<evidence type="ECO:0000256" key="11">
    <source>
        <dbReference type="ARBA" id="ARBA00023098"/>
    </source>
</evidence>
<dbReference type="PANTHER" id="PTHR42724">
    <property type="entry name" value="TETRAACYLDISACCHARIDE 4'-KINASE"/>
    <property type="match status" value="1"/>
</dbReference>
<keyword evidence="9 13" id="KW-0418">Kinase</keyword>
<evidence type="ECO:0000256" key="10">
    <source>
        <dbReference type="ARBA" id="ARBA00022840"/>
    </source>
</evidence>
<evidence type="ECO:0000256" key="4">
    <source>
        <dbReference type="ARBA" id="ARBA00016436"/>
    </source>
</evidence>
<keyword evidence="14" id="KW-0812">Transmembrane</keyword>
<keyword evidence="5 13" id="KW-0444">Lipid biosynthesis</keyword>
<evidence type="ECO:0000256" key="5">
    <source>
        <dbReference type="ARBA" id="ARBA00022516"/>
    </source>
</evidence>
<evidence type="ECO:0000256" key="13">
    <source>
        <dbReference type="HAMAP-Rule" id="MF_00409"/>
    </source>
</evidence>
<keyword evidence="16" id="KW-1185">Reference proteome</keyword>
<dbReference type="OrthoDB" id="9766423at2"/>
<evidence type="ECO:0000256" key="3">
    <source>
        <dbReference type="ARBA" id="ARBA00012071"/>
    </source>
</evidence>
<comment type="pathway">
    <text evidence="2 13">Glycolipid biosynthesis; lipid IV(A) biosynthesis; lipid IV(A) from (3R)-3-hydroxytetradecanoyl-[acyl-carrier-protein] and UDP-N-acetyl-alpha-D-glucosamine: step 6/6.</text>
</comment>
<dbReference type="EMBL" id="CP019343">
    <property type="protein sequence ID" value="ARN75839.1"/>
    <property type="molecule type" value="Genomic_DNA"/>
</dbReference>
<keyword evidence="6 13" id="KW-0441">Lipid A biosynthesis</keyword>
<keyword evidence="8 13" id="KW-0547">Nucleotide-binding</keyword>
<dbReference type="SUPFAM" id="SSF52540">
    <property type="entry name" value="P-loop containing nucleoside triphosphate hydrolases"/>
    <property type="match status" value="1"/>
</dbReference>
<dbReference type="Proteomes" id="UP000193450">
    <property type="component" value="Chromosome"/>
</dbReference>
<evidence type="ECO:0000256" key="7">
    <source>
        <dbReference type="ARBA" id="ARBA00022679"/>
    </source>
</evidence>
<evidence type="ECO:0000313" key="15">
    <source>
        <dbReference type="EMBL" id="ARN75839.1"/>
    </source>
</evidence>
<feature type="binding site" evidence="13">
    <location>
        <begin position="63"/>
        <end position="70"/>
    </location>
    <ligand>
        <name>ATP</name>
        <dbReference type="ChEBI" id="CHEBI:30616"/>
    </ligand>
</feature>
<evidence type="ECO:0000256" key="12">
    <source>
        <dbReference type="ARBA" id="ARBA00029757"/>
    </source>
</evidence>
<dbReference type="InterPro" id="IPR003758">
    <property type="entry name" value="LpxK"/>
</dbReference>
<organism evidence="15 16">
    <name type="scientific">Oceanicoccus sagamiensis</name>
    <dbReference type="NCBI Taxonomy" id="716816"/>
    <lineage>
        <taxon>Bacteria</taxon>
        <taxon>Pseudomonadati</taxon>
        <taxon>Pseudomonadota</taxon>
        <taxon>Gammaproteobacteria</taxon>
        <taxon>Cellvibrionales</taxon>
        <taxon>Spongiibacteraceae</taxon>
        <taxon>Oceanicoccus</taxon>
    </lineage>
</organism>
<evidence type="ECO:0000256" key="8">
    <source>
        <dbReference type="ARBA" id="ARBA00022741"/>
    </source>
</evidence>
<comment type="similarity">
    <text evidence="13">Belongs to the LpxK family.</text>
</comment>
<dbReference type="RefSeq" id="WP_085760032.1">
    <property type="nucleotide sequence ID" value="NZ_CP019343.1"/>
</dbReference>
<evidence type="ECO:0000256" key="14">
    <source>
        <dbReference type="SAM" id="Phobius"/>
    </source>
</evidence>
<keyword evidence="14" id="KW-1133">Transmembrane helix</keyword>
<dbReference type="Pfam" id="PF02606">
    <property type="entry name" value="LpxK"/>
    <property type="match status" value="1"/>
</dbReference>
<dbReference type="AlphaFoldDB" id="A0A1X9NK63"/>
<evidence type="ECO:0000256" key="1">
    <source>
        <dbReference type="ARBA" id="ARBA00002274"/>
    </source>
</evidence>
<feature type="transmembrane region" description="Helical" evidence="14">
    <location>
        <begin position="20"/>
        <end position="37"/>
    </location>
</feature>
<dbReference type="HAMAP" id="MF_00409">
    <property type="entry name" value="LpxK"/>
    <property type="match status" value="1"/>
</dbReference>
<dbReference type="GO" id="GO:0005886">
    <property type="term" value="C:plasma membrane"/>
    <property type="evidence" value="ECO:0007669"/>
    <property type="project" value="TreeGrafter"/>
</dbReference>
<dbReference type="UniPathway" id="UPA00359">
    <property type="reaction ID" value="UER00482"/>
</dbReference>
<keyword evidence="7 13" id="KW-0808">Transferase</keyword>
<evidence type="ECO:0000256" key="6">
    <source>
        <dbReference type="ARBA" id="ARBA00022556"/>
    </source>
</evidence>
<evidence type="ECO:0000256" key="9">
    <source>
        <dbReference type="ARBA" id="ARBA00022777"/>
    </source>
</evidence>
<protein>
    <recommendedName>
        <fullName evidence="4 13">Tetraacyldisaccharide 4'-kinase</fullName>
        <ecNumber evidence="3 13">2.7.1.130</ecNumber>
    </recommendedName>
    <alternativeName>
        <fullName evidence="12 13">Lipid A 4'-kinase</fullName>
    </alternativeName>
</protein>
<dbReference type="STRING" id="716816.BST96_18055"/>
<comment type="catalytic activity">
    <reaction evidence="13">
        <text>a lipid A disaccharide + ATP = a lipid IVA + ADP + H(+)</text>
        <dbReference type="Rhea" id="RHEA:67840"/>
        <dbReference type="ChEBI" id="CHEBI:15378"/>
        <dbReference type="ChEBI" id="CHEBI:30616"/>
        <dbReference type="ChEBI" id="CHEBI:176343"/>
        <dbReference type="ChEBI" id="CHEBI:176425"/>
        <dbReference type="ChEBI" id="CHEBI:456216"/>
        <dbReference type="EC" id="2.7.1.130"/>
    </reaction>
</comment>
<gene>
    <name evidence="13" type="primary">lpxK</name>
    <name evidence="15" type="ORF">BST96_18055</name>
</gene>
<accession>A0A1X9NK63</accession>
<reference evidence="15 16" key="1">
    <citation type="submission" date="2016-11" db="EMBL/GenBank/DDBJ databases">
        <title>Trade-off between light-utilization and light-protection in marine flavobacteria.</title>
        <authorList>
            <person name="Kumagai Y."/>
        </authorList>
    </citation>
    <scope>NUCLEOTIDE SEQUENCE [LARGE SCALE GENOMIC DNA]</scope>
    <source>
        <strain evidence="15 16">NBRC 107125</strain>
    </source>
</reference>
<dbReference type="PANTHER" id="PTHR42724:SF1">
    <property type="entry name" value="TETRAACYLDISACCHARIDE 4'-KINASE, MITOCHONDRIAL-RELATED"/>
    <property type="match status" value="1"/>
</dbReference>
<dbReference type="NCBIfam" id="TIGR00682">
    <property type="entry name" value="lpxK"/>
    <property type="match status" value="1"/>
</dbReference>
<dbReference type="EC" id="2.7.1.130" evidence="3 13"/>
<evidence type="ECO:0000313" key="16">
    <source>
        <dbReference type="Proteomes" id="UP000193450"/>
    </source>
</evidence>
<dbReference type="GO" id="GO:0009029">
    <property type="term" value="F:lipid-A 4'-kinase activity"/>
    <property type="evidence" value="ECO:0007669"/>
    <property type="project" value="UniProtKB-UniRule"/>
</dbReference>
<dbReference type="GO" id="GO:0009244">
    <property type="term" value="P:lipopolysaccharide core region biosynthetic process"/>
    <property type="evidence" value="ECO:0007669"/>
    <property type="project" value="TreeGrafter"/>
</dbReference>
<keyword evidence="10 13" id="KW-0067">ATP-binding</keyword>
<sequence length="342" mass="37857">MVASSHEHRLVHHWYQQSLGLYLLAPFSLLYFLITAIRRQAYRWGLLSSFKPPVPTIVVGNITVGGAGKTPVVIALVKALQQQGFNPGVISRGYGSKAPSYPYAVTSTSQPEHSGDEPLLIAQQSDAPVVIDGNRKNAVEMLIEQYQCDVVVSDDGLQHYALQRDIEIAVVDVNRGFGSGWLMPVGPLRELLSRLSQVDFIIGNGDQSLGLPAPAPFYSMQLQATALQAVTNDTMMAIEQWPHSKRVHAVAGIGNPQRFFTTLRDLGFEPVEHAFPDHYSYCADDFQFAETLPIIMTEKDAVKVRAIQQPPQHCWSLPVAAAIDSAFYHSINQQLRETNHEL</sequence>
<evidence type="ECO:0000256" key="2">
    <source>
        <dbReference type="ARBA" id="ARBA00004870"/>
    </source>
</evidence>
<keyword evidence="11 13" id="KW-0443">Lipid metabolism</keyword>
<dbReference type="KEGG" id="osg:BST96_18055"/>
<dbReference type="GO" id="GO:0009245">
    <property type="term" value="P:lipid A biosynthetic process"/>
    <property type="evidence" value="ECO:0007669"/>
    <property type="project" value="UniProtKB-UniRule"/>
</dbReference>
<dbReference type="InterPro" id="IPR027417">
    <property type="entry name" value="P-loop_NTPase"/>
</dbReference>
<name>A0A1X9NK63_9GAMM</name>
<dbReference type="GO" id="GO:0005524">
    <property type="term" value="F:ATP binding"/>
    <property type="evidence" value="ECO:0007669"/>
    <property type="project" value="UniProtKB-UniRule"/>
</dbReference>
<comment type="function">
    <text evidence="1 13">Transfers the gamma-phosphate of ATP to the 4'-position of a tetraacyldisaccharide 1-phosphate intermediate (termed DS-1-P) to form tetraacyldisaccharide 1,4'-bis-phosphate (lipid IVA).</text>
</comment>
<proteinExistence type="inferred from homology"/>
<keyword evidence="14" id="KW-0472">Membrane</keyword>